<evidence type="ECO:0000256" key="5">
    <source>
        <dbReference type="SAM" id="MobiDB-lite"/>
    </source>
</evidence>
<keyword evidence="4 6" id="KW-0472">Membrane</keyword>
<organism evidence="8 9">
    <name type="scientific">Adineta steineri</name>
    <dbReference type="NCBI Taxonomy" id="433720"/>
    <lineage>
        <taxon>Eukaryota</taxon>
        <taxon>Metazoa</taxon>
        <taxon>Spiralia</taxon>
        <taxon>Gnathifera</taxon>
        <taxon>Rotifera</taxon>
        <taxon>Eurotatoria</taxon>
        <taxon>Bdelloidea</taxon>
        <taxon>Adinetida</taxon>
        <taxon>Adinetidae</taxon>
        <taxon>Adineta</taxon>
    </lineage>
</organism>
<name>A0A813YHM3_9BILA</name>
<reference evidence="8" key="1">
    <citation type="submission" date="2021-02" db="EMBL/GenBank/DDBJ databases">
        <authorList>
            <person name="Nowell W R."/>
        </authorList>
    </citation>
    <scope>NUCLEOTIDE SEQUENCE</scope>
</reference>
<dbReference type="PANTHER" id="PTHR46641:SF25">
    <property type="entry name" value="CNMAMIDE RECEPTOR-RELATED"/>
    <property type="match status" value="1"/>
</dbReference>
<dbReference type="InterPro" id="IPR000276">
    <property type="entry name" value="GPCR_Rhodpsn"/>
</dbReference>
<dbReference type="PROSITE" id="PS50262">
    <property type="entry name" value="G_PROTEIN_RECEP_F1_2"/>
    <property type="match status" value="1"/>
</dbReference>
<dbReference type="EMBL" id="CAJNOM010000038">
    <property type="protein sequence ID" value="CAF0884609.1"/>
    <property type="molecule type" value="Genomic_DNA"/>
</dbReference>
<protein>
    <recommendedName>
        <fullName evidence="7">G-protein coupled receptors family 1 profile domain-containing protein</fullName>
    </recommendedName>
</protein>
<dbReference type="PRINTS" id="PR00237">
    <property type="entry name" value="GPCRRHODOPSN"/>
</dbReference>
<accession>A0A813YHM3</accession>
<feature type="transmembrane region" description="Helical" evidence="6">
    <location>
        <begin position="201"/>
        <end position="219"/>
    </location>
</feature>
<dbReference type="GO" id="GO:0004930">
    <property type="term" value="F:G protein-coupled receptor activity"/>
    <property type="evidence" value="ECO:0007669"/>
    <property type="project" value="InterPro"/>
</dbReference>
<evidence type="ECO:0000313" key="9">
    <source>
        <dbReference type="Proteomes" id="UP000663832"/>
    </source>
</evidence>
<keyword evidence="2 6" id="KW-0812">Transmembrane</keyword>
<dbReference type="GO" id="GO:0016020">
    <property type="term" value="C:membrane"/>
    <property type="evidence" value="ECO:0007669"/>
    <property type="project" value="UniProtKB-SubCell"/>
</dbReference>
<feature type="transmembrane region" description="Helical" evidence="6">
    <location>
        <begin position="126"/>
        <end position="143"/>
    </location>
</feature>
<feature type="transmembrane region" description="Helical" evidence="6">
    <location>
        <begin position="163"/>
        <end position="180"/>
    </location>
</feature>
<feature type="compositionally biased region" description="Low complexity" evidence="5">
    <location>
        <begin position="450"/>
        <end position="461"/>
    </location>
</feature>
<comment type="caution">
    <text evidence="8">The sequence shown here is derived from an EMBL/GenBank/DDBJ whole genome shotgun (WGS) entry which is preliminary data.</text>
</comment>
<evidence type="ECO:0000256" key="1">
    <source>
        <dbReference type="ARBA" id="ARBA00004370"/>
    </source>
</evidence>
<feature type="transmembrane region" description="Helical" evidence="6">
    <location>
        <begin position="292"/>
        <end position="311"/>
    </location>
</feature>
<dbReference type="InterPro" id="IPR017452">
    <property type="entry name" value="GPCR_Rhodpsn_7TM"/>
</dbReference>
<dbReference type="Gene3D" id="1.20.1070.10">
    <property type="entry name" value="Rhodopsin 7-helix transmembrane proteins"/>
    <property type="match status" value="1"/>
</dbReference>
<evidence type="ECO:0000259" key="7">
    <source>
        <dbReference type="PROSITE" id="PS50262"/>
    </source>
</evidence>
<gene>
    <name evidence="8" type="ORF">QVE165_LOCUS8607</name>
</gene>
<proteinExistence type="predicted"/>
<keyword evidence="3 6" id="KW-1133">Transmembrane helix</keyword>
<comment type="subcellular location">
    <subcellularLocation>
        <location evidence="1">Membrane</location>
    </subcellularLocation>
</comment>
<dbReference type="PANTHER" id="PTHR46641">
    <property type="entry name" value="FMRFAMIDE RECEPTOR-RELATED"/>
    <property type="match status" value="1"/>
</dbReference>
<evidence type="ECO:0000256" key="3">
    <source>
        <dbReference type="ARBA" id="ARBA00022989"/>
    </source>
</evidence>
<feature type="transmembrane region" description="Helical" evidence="6">
    <location>
        <begin position="343"/>
        <end position="368"/>
    </location>
</feature>
<evidence type="ECO:0000256" key="4">
    <source>
        <dbReference type="ARBA" id="ARBA00023136"/>
    </source>
</evidence>
<evidence type="ECO:0000256" key="6">
    <source>
        <dbReference type="SAM" id="Phobius"/>
    </source>
</evidence>
<evidence type="ECO:0000256" key="2">
    <source>
        <dbReference type="ARBA" id="ARBA00022692"/>
    </source>
</evidence>
<keyword evidence="9" id="KW-1185">Reference proteome</keyword>
<evidence type="ECO:0000313" key="8">
    <source>
        <dbReference type="EMBL" id="CAF0884609.1"/>
    </source>
</evidence>
<feature type="domain" description="G-protein coupled receptors family 1 profile" evidence="7">
    <location>
        <begin position="105"/>
        <end position="403"/>
    </location>
</feature>
<feature type="region of interest" description="Disordered" evidence="5">
    <location>
        <begin position="449"/>
        <end position="470"/>
    </location>
</feature>
<dbReference type="Proteomes" id="UP000663832">
    <property type="component" value="Unassembled WGS sequence"/>
</dbReference>
<feature type="transmembrane region" description="Helical" evidence="6">
    <location>
        <begin position="90"/>
        <end position="114"/>
    </location>
</feature>
<dbReference type="AlphaFoldDB" id="A0A813YHM3"/>
<dbReference type="OrthoDB" id="10031526at2759"/>
<dbReference type="SUPFAM" id="SSF81321">
    <property type="entry name" value="Family A G protein-coupled receptor-like"/>
    <property type="match status" value="1"/>
</dbReference>
<dbReference type="InterPro" id="IPR052954">
    <property type="entry name" value="GPCR-Ligand_Int"/>
</dbReference>
<sequence length="505" mass="59020">MTFMTTAMGIYNITEKSIISQTNLTLYRADYFQTCWRYMNSSESISCSYLLNHAVSYSNSSYFCVYHTIRQTIECYNSSYIFPKSIVSNIYLYLTLLIFIIGLVGNGISIIVLLSTKLRYLSVYKNLSILCFLNILYLISILIRYKNNYQQDLRDISIDFCRLHTFTVAFIGHLCSWQLVSTSIQRVYALLSLQSHQTTSWIRIWSIFLICIVFPLFTFDAQLLFNYGFLKNTHTCNEPSNYGIKQFRRALQYPIYISKNISLHYYTNWIPNQSETINKGNICILWNTLDTFIYAIIPFIITLICNLIIIIKVCQRRRSTVILGGICHTNRVVISYQDHLSTLLITINLLFLFMIGPLNICLIIQSIFECFFFKSIPIDNSSFFFEFSRLLQNSYHALSFIFYCVIGNKFRDSAKSICRTIYYKLFEFSIFNRCIQIPMISYCFTRRRSSSSGHTVSSNSRFSDTKRTQFGQRKSSFVPLNTVKRPTYVTFDINQKTLIHCTTAF</sequence>